<protein>
    <submittedName>
        <fullName evidence="2">Uncharacterized protein</fullName>
    </submittedName>
</protein>
<accession>A0A8H7D480</accession>
<proteinExistence type="predicted"/>
<feature type="region of interest" description="Disordered" evidence="1">
    <location>
        <begin position="68"/>
        <end position="114"/>
    </location>
</feature>
<dbReference type="EMBL" id="JACAZI010000006">
    <property type="protein sequence ID" value="KAF7358168.1"/>
    <property type="molecule type" value="Genomic_DNA"/>
</dbReference>
<dbReference type="Proteomes" id="UP000620124">
    <property type="component" value="Unassembled WGS sequence"/>
</dbReference>
<reference evidence="2" key="1">
    <citation type="submission" date="2020-05" db="EMBL/GenBank/DDBJ databases">
        <title>Mycena genomes resolve the evolution of fungal bioluminescence.</title>
        <authorList>
            <person name="Tsai I.J."/>
        </authorList>
    </citation>
    <scope>NUCLEOTIDE SEQUENCE</scope>
    <source>
        <strain evidence="2">CCC161011</strain>
    </source>
</reference>
<sequence>MTALHLELSALMTRCSTSRPSGSECMTSAHLTVATCNCIVQRQEKGRRCKVNRCSALQTVTLTAPAAIHGRGEGYAAPNAEERLSPREVDAEEPAHNRVWHESSSDGEGAELDI</sequence>
<organism evidence="2 3">
    <name type="scientific">Mycena venus</name>
    <dbReference type="NCBI Taxonomy" id="2733690"/>
    <lineage>
        <taxon>Eukaryota</taxon>
        <taxon>Fungi</taxon>
        <taxon>Dikarya</taxon>
        <taxon>Basidiomycota</taxon>
        <taxon>Agaricomycotina</taxon>
        <taxon>Agaricomycetes</taxon>
        <taxon>Agaricomycetidae</taxon>
        <taxon>Agaricales</taxon>
        <taxon>Marasmiineae</taxon>
        <taxon>Mycenaceae</taxon>
        <taxon>Mycena</taxon>
    </lineage>
</organism>
<dbReference type="AlphaFoldDB" id="A0A8H7D480"/>
<feature type="compositionally biased region" description="Basic and acidic residues" evidence="1">
    <location>
        <begin position="80"/>
        <end position="104"/>
    </location>
</feature>
<evidence type="ECO:0000256" key="1">
    <source>
        <dbReference type="SAM" id="MobiDB-lite"/>
    </source>
</evidence>
<evidence type="ECO:0000313" key="2">
    <source>
        <dbReference type="EMBL" id="KAF7358168.1"/>
    </source>
</evidence>
<comment type="caution">
    <text evidence="2">The sequence shown here is derived from an EMBL/GenBank/DDBJ whole genome shotgun (WGS) entry which is preliminary data.</text>
</comment>
<evidence type="ECO:0000313" key="3">
    <source>
        <dbReference type="Proteomes" id="UP000620124"/>
    </source>
</evidence>
<name>A0A8H7D480_9AGAR</name>
<gene>
    <name evidence="2" type="ORF">MVEN_00865200</name>
</gene>
<keyword evidence="3" id="KW-1185">Reference proteome</keyword>